<dbReference type="AlphaFoldDB" id="A0A1E2VE51"/>
<evidence type="ECO:0000256" key="2">
    <source>
        <dbReference type="ARBA" id="ARBA00006763"/>
    </source>
</evidence>
<proteinExistence type="inferred from homology"/>
<dbReference type="NCBIfam" id="TIGR00730">
    <property type="entry name" value="Rossman fold protein, TIGR00730 family"/>
    <property type="match status" value="1"/>
</dbReference>
<sequence length="187" mass="20252">MKSVAVYCGSRLGHQKGYQALARDVGRHIGEQGLRLVYGGASVGLMGSVADGALHSGAEVIGVLPEVLKDKEFAHKGLTQLLEVRDMHERKSKMSALSDAFIALPGGIGTLEELFEMLTWHYLKIHQKPCILLNFDGYYDGLLSFLKHSLNEGFSAPMPQLWVSDQLDDVFAALATGDAPAAMKPLA</sequence>
<dbReference type="Gene3D" id="3.40.50.450">
    <property type="match status" value="1"/>
</dbReference>
<evidence type="ECO:0000313" key="5">
    <source>
        <dbReference type="Proteomes" id="UP000094291"/>
    </source>
</evidence>
<name>A0A1E2VE51_9GAMM</name>
<comment type="catalytic activity">
    <reaction evidence="1">
        <text>AMP + H2O = D-ribose 5-phosphate + adenine</text>
        <dbReference type="Rhea" id="RHEA:20129"/>
        <dbReference type="ChEBI" id="CHEBI:15377"/>
        <dbReference type="ChEBI" id="CHEBI:16708"/>
        <dbReference type="ChEBI" id="CHEBI:78346"/>
        <dbReference type="ChEBI" id="CHEBI:456215"/>
        <dbReference type="EC" id="3.2.2.4"/>
    </reaction>
</comment>
<dbReference type="Pfam" id="PF03641">
    <property type="entry name" value="Lysine_decarbox"/>
    <property type="match status" value="1"/>
</dbReference>
<gene>
    <name evidence="4" type="ORF">BFW38_01350</name>
</gene>
<evidence type="ECO:0000313" key="4">
    <source>
        <dbReference type="EMBL" id="ODC05106.1"/>
    </source>
</evidence>
<dbReference type="EMBL" id="MDTQ01000001">
    <property type="protein sequence ID" value="ODC05106.1"/>
    <property type="molecule type" value="Genomic_DNA"/>
</dbReference>
<keyword evidence="3" id="KW-0378">Hydrolase</keyword>
<reference evidence="4 5" key="1">
    <citation type="submission" date="2016-08" db="EMBL/GenBank/DDBJ databases">
        <authorList>
            <person name="Seilhamer J.J."/>
        </authorList>
    </citation>
    <scope>NUCLEOTIDE SEQUENCE [LARGE SCALE GENOMIC DNA]</scope>
    <source>
        <strain evidence="4 5">PH27A</strain>
    </source>
</reference>
<keyword evidence="3" id="KW-0203">Cytokinin biosynthesis</keyword>
<dbReference type="PANTHER" id="PTHR31223:SF70">
    <property type="entry name" value="LOG FAMILY PROTEIN YJL055W"/>
    <property type="match status" value="1"/>
</dbReference>
<dbReference type="Proteomes" id="UP000094291">
    <property type="component" value="Unassembled WGS sequence"/>
</dbReference>
<dbReference type="EC" id="3.2.2.n1" evidence="3"/>
<dbReference type="OrthoDB" id="9801098at2"/>
<accession>A0A1E2VE51</accession>
<protein>
    <recommendedName>
        <fullName evidence="3">Cytokinin riboside 5'-monophosphate phosphoribohydrolase</fullName>
        <ecNumber evidence="3">3.2.2.n1</ecNumber>
    </recommendedName>
</protein>
<dbReference type="PANTHER" id="PTHR31223">
    <property type="entry name" value="LOG FAMILY PROTEIN YJL055W"/>
    <property type="match status" value="1"/>
</dbReference>
<dbReference type="STRING" id="197479.BFW38_01350"/>
<dbReference type="SUPFAM" id="SSF102405">
    <property type="entry name" value="MCP/YpsA-like"/>
    <property type="match status" value="1"/>
</dbReference>
<dbReference type="InterPro" id="IPR031100">
    <property type="entry name" value="LOG_fam"/>
</dbReference>
<dbReference type="GO" id="GO:0005829">
    <property type="term" value="C:cytosol"/>
    <property type="evidence" value="ECO:0007669"/>
    <property type="project" value="TreeGrafter"/>
</dbReference>
<dbReference type="InterPro" id="IPR005269">
    <property type="entry name" value="LOG"/>
</dbReference>
<comment type="caution">
    <text evidence="4">The sequence shown here is derived from an EMBL/GenBank/DDBJ whole genome shotgun (WGS) entry which is preliminary data.</text>
</comment>
<dbReference type="GO" id="GO:0008714">
    <property type="term" value="F:AMP nucleosidase activity"/>
    <property type="evidence" value="ECO:0007669"/>
    <property type="project" value="UniProtKB-EC"/>
</dbReference>
<dbReference type="GO" id="GO:0009691">
    <property type="term" value="P:cytokinin biosynthetic process"/>
    <property type="evidence" value="ECO:0007669"/>
    <property type="project" value="UniProtKB-UniRule"/>
</dbReference>
<organism evidence="4 5">
    <name type="scientific">Terasakiispira papahanaumokuakeensis</name>
    <dbReference type="NCBI Taxonomy" id="197479"/>
    <lineage>
        <taxon>Bacteria</taxon>
        <taxon>Pseudomonadati</taxon>
        <taxon>Pseudomonadota</taxon>
        <taxon>Gammaproteobacteria</taxon>
        <taxon>Oceanospirillales</taxon>
        <taxon>Terasakiispira</taxon>
    </lineage>
</organism>
<comment type="similarity">
    <text evidence="2 3">Belongs to the LOG family.</text>
</comment>
<keyword evidence="5" id="KW-1185">Reference proteome</keyword>
<evidence type="ECO:0000256" key="3">
    <source>
        <dbReference type="RuleBase" id="RU363015"/>
    </source>
</evidence>
<evidence type="ECO:0000256" key="1">
    <source>
        <dbReference type="ARBA" id="ARBA00000274"/>
    </source>
</evidence>